<dbReference type="GO" id="GO:0006436">
    <property type="term" value="P:tryptophanyl-tRNA aminoacylation"/>
    <property type="evidence" value="ECO:0007669"/>
    <property type="project" value="InterPro"/>
</dbReference>
<dbReference type="EMBL" id="LODT01000037">
    <property type="protein sequence ID" value="KYQ90083.1"/>
    <property type="molecule type" value="Genomic_DNA"/>
</dbReference>
<dbReference type="PRINTS" id="PR01039">
    <property type="entry name" value="TRNASYNTHTRP"/>
</dbReference>
<dbReference type="OMA" id="GWGQFKP"/>
<dbReference type="CDD" id="cd00806">
    <property type="entry name" value="TrpRS_core"/>
    <property type="match status" value="1"/>
</dbReference>
<sequence length="391" mass="44033">MLKNTTAIIGRLQCYNRYYTINTVAQKSPQINTFIQPIISLEDIDFKQKNGIRIFSGMQPTGDGLHLGNYLGAMSNWLKIQDLASLNTNNSVLFSIVDSHSLTATSTISPEKLRNNTINVAIQYLACGIDPSKVILFNQSMVPAHSELLWILNCITPFSKLTQMIQYKEKSKASQVVTNGLLSYPVLMASDILLYKSTHVPVGEDQTQHLELTRELVDRFHKQYCVNGKTDYFPIPKTVISKLNKKIMSLNDGSVKMSKSNPQENSRINLSDSDKEIQSKIKKSKTDSIMGISYDPENRPDISNLLSILSSCTDRHIDDLVKEFHDKSNSVFKDYLSQSLIKKISPIREQINYYQSNPKQVQDILYQGAASANAIANKNLKEIKDLVGLFN</sequence>
<comment type="similarity">
    <text evidence="2 11">Belongs to the class-I aminoacyl-tRNA synthetase family.</text>
</comment>
<evidence type="ECO:0000256" key="5">
    <source>
        <dbReference type="ARBA" id="ARBA00022741"/>
    </source>
</evidence>
<evidence type="ECO:0000256" key="8">
    <source>
        <dbReference type="ARBA" id="ARBA00023146"/>
    </source>
</evidence>
<keyword evidence="5 11" id="KW-0547">Nucleotide-binding</keyword>
<protein>
    <recommendedName>
        <fullName evidence="3">tryptophan--tRNA ligase</fullName>
        <ecNumber evidence="3">6.1.1.2</ecNumber>
    </recommendedName>
    <alternativeName>
        <fullName evidence="9">Tryptophanyl-tRNA synthetase</fullName>
    </alternativeName>
</protein>
<comment type="caution">
    <text evidence="13">The sequence shown here is derived from an EMBL/GenBank/DDBJ whole genome shotgun (WGS) entry which is preliminary data.</text>
</comment>
<dbReference type="InParanoid" id="A0A151Z7Y6"/>
<dbReference type="Gene3D" id="1.10.240.10">
    <property type="entry name" value="Tyrosyl-Transfer RNA Synthetase"/>
    <property type="match status" value="1"/>
</dbReference>
<dbReference type="EC" id="6.1.1.2" evidence="3"/>
<evidence type="ECO:0000256" key="4">
    <source>
        <dbReference type="ARBA" id="ARBA00022598"/>
    </source>
</evidence>
<name>A0A151Z7Y6_TIELA</name>
<dbReference type="InterPro" id="IPR002306">
    <property type="entry name" value="Trp-tRNA-ligase"/>
</dbReference>
<evidence type="ECO:0000256" key="2">
    <source>
        <dbReference type="ARBA" id="ARBA00005594"/>
    </source>
</evidence>
<feature type="region of interest" description="Disordered" evidence="12">
    <location>
        <begin position="253"/>
        <end position="276"/>
    </location>
</feature>
<dbReference type="GO" id="GO:0005739">
    <property type="term" value="C:mitochondrion"/>
    <property type="evidence" value="ECO:0007669"/>
    <property type="project" value="UniProtKB-SubCell"/>
</dbReference>
<dbReference type="HAMAP" id="MF_00140_B">
    <property type="entry name" value="Trp_tRNA_synth_B"/>
    <property type="match status" value="1"/>
</dbReference>
<dbReference type="InterPro" id="IPR001412">
    <property type="entry name" value="aa-tRNA-synth_I_CS"/>
</dbReference>
<dbReference type="AlphaFoldDB" id="A0A151Z7Y6"/>
<evidence type="ECO:0000256" key="7">
    <source>
        <dbReference type="ARBA" id="ARBA00022917"/>
    </source>
</evidence>
<dbReference type="GO" id="GO:0005524">
    <property type="term" value="F:ATP binding"/>
    <property type="evidence" value="ECO:0007669"/>
    <property type="project" value="UniProtKB-KW"/>
</dbReference>
<keyword evidence="6 11" id="KW-0067">ATP-binding</keyword>
<dbReference type="PANTHER" id="PTHR43766">
    <property type="entry name" value="TRYPTOPHAN--TRNA LIGASE, MITOCHONDRIAL"/>
    <property type="match status" value="1"/>
</dbReference>
<evidence type="ECO:0000256" key="6">
    <source>
        <dbReference type="ARBA" id="ARBA00022840"/>
    </source>
</evidence>
<reference evidence="13 14" key="1">
    <citation type="submission" date="2015-12" db="EMBL/GenBank/DDBJ databases">
        <title>Dictyostelia acquired genes for synthesis and detection of signals that induce cell-type specialization by lateral gene transfer from prokaryotes.</title>
        <authorList>
            <person name="Gloeckner G."/>
            <person name="Schaap P."/>
        </authorList>
    </citation>
    <scope>NUCLEOTIDE SEQUENCE [LARGE SCALE GENOMIC DNA]</scope>
    <source>
        <strain evidence="13 14">TK</strain>
    </source>
</reference>
<dbReference type="NCBIfam" id="TIGR00233">
    <property type="entry name" value="trpS"/>
    <property type="match status" value="1"/>
</dbReference>
<dbReference type="Pfam" id="PF00579">
    <property type="entry name" value="tRNA-synt_1b"/>
    <property type="match status" value="1"/>
</dbReference>
<dbReference type="FunFam" id="1.10.240.10:FF:000002">
    <property type="entry name" value="Tryptophan--tRNA ligase"/>
    <property type="match status" value="1"/>
</dbReference>
<dbReference type="GO" id="GO:0004830">
    <property type="term" value="F:tryptophan-tRNA ligase activity"/>
    <property type="evidence" value="ECO:0007669"/>
    <property type="project" value="UniProtKB-EC"/>
</dbReference>
<keyword evidence="7 11" id="KW-0648">Protein biosynthesis</keyword>
<keyword evidence="4 11" id="KW-0436">Ligase</keyword>
<dbReference type="InterPro" id="IPR050203">
    <property type="entry name" value="Trp-tRNA_synthetase"/>
</dbReference>
<evidence type="ECO:0000313" key="14">
    <source>
        <dbReference type="Proteomes" id="UP000076078"/>
    </source>
</evidence>
<dbReference type="PROSITE" id="PS00178">
    <property type="entry name" value="AA_TRNA_LIGASE_I"/>
    <property type="match status" value="1"/>
</dbReference>
<dbReference type="InterPro" id="IPR014729">
    <property type="entry name" value="Rossmann-like_a/b/a_fold"/>
</dbReference>
<proteinExistence type="inferred from homology"/>
<dbReference type="OrthoDB" id="15808at2759"/>
<evidence type="ECO:0000256" key="1">
    <source>
        <dbReference type="ARBA" id="ARBA00004173"/>
    </source>
</evidence>
<dbReference type="FunCoup" id="A0A151Z7Y6">
    <property type="interactions" value="347"/>
</dbReference>
<dbReference type="Gene3D" id="3.40.50.620">
    <property type="entry name" value="HUPs"/>
    <property type="match status" value="1"/>
</dbReference>
<evidence type="ECO:0000256" key="9">
    <source>
        <dbReference type="ARBA" id="ARBA00030268"/>
    </source>
</evidence>
<keyword evidence="8 11" id="KW-0030">Aminoacyl-tRNA synthetase</keyword>
<dbReference type="InterPro" id="IPR002305">
    <property type="entry name" value="aa-tRNA-synth_Ic"/>
</dbReference>
<evidence type="ECO:0000256" key="12">
    <source>
        <dbReference type="SAM" id="MobiDB-lite"/>
    </source>
</evidence>
<keyword evidence="14" id="KW-1185">Reference proteome</keyword>
<comment type="catalytic activity">
    <reaction evidence="10">
        <text>tRNA(Trp) + L-tryptophan + ATP = L-tryptophyl-tRNA(Trp) + AMP + diphosphate + H(+)</text>
        <dbReference type="Rhea" id="RHEA:24080"/>
        <dbReference type="Rhea" id="RHEA-COMP:9671"/>
        <dbReference type="Rhea" id="RHEA-COMP:9705"/>
        <dbReference type="ChEBI" id="CHEBI:15378"/>
        <dbReference type="ChEBI" id="CHEBI:30616"/>
        <dbReference type="ChEBI" id="CHEBI:33019"/>
        <dbReference type="ChEBI" id="CHEBI:57912"/>
        <dbReference type="ChEBI" id="CHEBI:78442"/>
        <dbReference type="ChEBI" id="CHEBI:78535"/>
        <dbReference type="ChEBI" id="CHEBI:456215"/>
        <dbReference type="EC" id="6.1.1.2"/>
    </reaction>
</comment>
<evidence type="ECO:0000256" key="10">
    <source>
        <dbReference type="ARBA" id="ARBA00049929"/>
    </source>
</evidence>
<evidence type="ECO:0000313" key="13">
    <source>
        <dbReference type="EMBL" id="KYQ90083.1"/>
    </source>
</evidence>
<feature type="compositionally biased region" description="Polar residues" evidence="12">
    <location>
        <begin position="257"/>
        <end position="271"/>
    </location>
</feature>
<dbReference type="Proteomes" id="UP000076078">
    <property type="component" value="Unassembled WGS sequence"/>
</dbReference>
<comment type="subcellular location">
    <subcellularLocation>
        <location evidence="1">Mitochondrion</location>
    </subcellularLocation>
</comment>
<dbReference type="InterPro" id="IPR024109">
    <property type="entry name" value="Trp-tRNA-ligase_bac-type"/>
</dbReference>
<dbReference type="PANTHER" id="PTHR43766:SF1">
    <property type="entry name" value="TRYPTOPHAN--TRNA LIGASE, MITOCHONDRIAL"/>
    <property type="match status" value="1"/>
</dbReference>
<accession>A0A151Z7Y6</accession>
<dbReference type="SUPFAM" id="SSF52374">
    <property type="entry name" value="Nucleotidylyl transferase"/>
    <property type="match status" value="1"/>
</dbReference>
<evidence type="ECO:0000256" key="11">
    <source>
        <dbReference type="RuleBase" id="RU363036"/>
    </source>
</evidence>
<evidence type="ECO:0000256" key="3">
    <source>
        <dbReference type="ARBA" id="ARBA00013161"/>
    </source>
</evidence>
<gene>
    <name evidence="13" type="ORF">DLAC_08666</name>
</gene>
<dbReference type="STRING" id="361077.A0A151Z7Y6"/>
<organism evidence="13 14">
    <name type="scientific">Tieghemostelium lacteum</name>
    <name type="common">Slime mold</name>
    <name type="synonym">Dictyostelium lacteum</name>
    <dbReference type="NCBI Taxonomy" id="361077"/>
    <lineage>
        <taxon>Eukaryota</taxon>
        <taxon>Amoebozoa</taxon>
        <taxon>Evosea</taxon>
        <taxon>Eumycetozoa</taxon>
        <taxon>Dictyostelia</taxon>
        <taxon>Dictyosteliales</taxon>
        <taxon>Raperosteliaceae</taxon>
        <taxon>Tieghemostelium</taxon>
    </lineage>
</organism>